<dbReference type="RefSeq" id="WP_111445055.1">
    <property type="nucleotide sequence ID" value="NZ_QKZK01000008.1"/>
</dbReference>
<comment type="caution">
    <text evidence="1">The sequence shown here is derived from an EMBL/GenBank/DDBJ whole genome shotgun (WGS) entry which is preliminary data.</text>
</comment>
<organism evidence="1 2">
    <name type="scientific">Breznakibacter xylanolyticus</name>
    <dbReference type="NCBI Taxonomy" id="990"/>
    <lineage>
        <taxon>Bacteria</taxon>
        <taxon>Pseudomonadati</taxon>
        <taxon>Bacteroidota</taxon>
        <taxon>Bacteroidia</taxon>
        <taxon>Marinilabiliales</taxon>
        <taxon>Marinilabiliaceae</taxon>
        <taxon>Breznakibacter</taxon>
    </lineage>
</organism>
<accession>A0A2W7NXD5</accession>
<reference evidence="1 2" key="1">
    <citation type="submission" date="2018-06" db="EMBL/GenBank/DDBJ databases">
        <title>Genomic Encyclopedia of Archaeal and Bacterial Type Strains, Phase II (KMG-II): from individual species to whole genera.</title>
        <authorList>
            <person name="Goeker M."/>
        </authorList>
    </citation>
    <scope>NUCLEOTIDE SEQUENCE [LARGE SCALE GENOMIC DNA]</scope>
    <source>
        <strain evidence="1 2">DSM 6779</strain>
    </source>
</reference>
<gene>
    <name evidence="1" type="ORF">LX69_01362</name>
</gene>
<sequence>MIHQLAELMMQVQSRYARVWAGGCLPLQLPAVGNVNHLFDAVERAVRERVTVGLGNPADEQIQRVWFCQLYAMQRCCCIHQWPEPLSAKEMIRAWWLHDLLVYSRWLLLLHHANHYTEGWFDDAGRPSLSCLTLRCCGEDVSIRCQLPRELAQHVDALCELAYINPYEMVVCRLAETARSTGLPAATAALIVVVADSLLYFAPESLHQERQLTHFLSALHRQLMRRCCDGAALQPMQWLTMVLRCQGMPAEVLDEALQAYLVGWTTDVDHCLLAQEMDEWEAMDVSRLPDGAAGMIQTVLHRLGKLCRMPHEPELPPELRIQWGGTVKEFVSLFHPLIVKKRLLLKGNNDLLPLVGVLGKIFAIDKSRGEGLLAVESLISYFKRANAGEE</sequence>
<name>A0A2W7NXD5_9BACT</name>
<dbReference type="EMBL" id="QKZK01000008">
    <property type="protein sequence ID" value="PZX17946.1"/>
    <property type="molecule type" value="Genomic_DNA"/>
</dbReference>
<evidence type="ECO:0000313" key="2">
    <source>
        <dbReference type="Proteomes" id="UP000249239"/>
    </source>
</evidence>
<proteinExistence type="predicted"/>
<evidence type="ECO:0000313" key="1">
    <source>
        <dbReference type="EMBL" id="PZX17946.1"/>
    </source>
</evidence>
<protein>
    <submittedName>
        <fullName evidence="1">Uncharacterized protein</fullName>
    </submittedName>
</protein>
<dbReference type="AlphaFoldDB" id="A0A2W7NXD5"/>
<dbReference type="Proteomes" id="UP000249239">
    <property type="component" value="Unassembled WGS sequence"/>
</dbReference>
<keyword evidence="2" id="KW-1185">Reference proteome</keyword>